<gene>
    <name evidence="2" type="ordered locus">Atu3844</name>
</gene>
<evidence type="ECO:0008006" key="4">
    <source>
        <dbReference type="Google" id="ProtNLM"/>
    </source>
</evidence>
<dbReference type="AlphaFoldDB" id="A9CFR6"/>
<keyword evidence="1" id="KW-1133">Transmembrane helix</keyword>
<evidence type="ECO:0000313" key="2">
    <source>
        <dbReference type="EMBL" id="AAK89567.1"/>
    </source>
</evidence>
<dbReference type="GeneID" id="1135718"/>
<dbReference type="Proteomes" id="UP000000813">
    <property type="component" value="Chromosome linear"/>
</dbReference>
<organism evidence="2 3">
    <name type="scientific">Agrobacterium fabrum (strain C58 / ATCC 33970)</name>
    <name type="common">Agrobacterium tumefaciens (strain C58)</name>
    <dbReference type="NCBI Taxonomy" id="176299"/>
    <lineage>
        <taxon>Bacteria</taxon>
        <taxon>Pseudomonadati</taxon>
        <taxon>Pseudomonadota</taxon>
        <taxon>Alphaproteobacteria</taxon>
        <taxon>Hyphomicrobiales</taxon>
        <taxon>Rhizobiaceae</taxon>
        <taxon>Rhizobium/Agrobacterium group</taxon>
        <taxon>Agrobacterium</taxon>
        <taxon>Agrobacterium tumefaciens complex</taxon>
    </lineage>
</organism>
<keyword evidence="3" id="KW-1185">Reference proteome</keyword>
<sequence>MERLLELARKYIVLALGSVASLFGVVGTGLGYVFAIEQARVERFETNMLSEYKAVATSKKNFYSVLDKFTAELYLSGKPDDALVSEMNQKILELHQSVDVFSVGLSADDRAKISAVKTALASMKTEIARAKSKADLPYIAGSQVQFETAYKAVTPIVERKIGIPNEMLSG</sequence>
<evidence type="ECO:0000313" key="3">
    <source>
        <dbReference type="Proteomes" id="UP000000813"/>
    </source>
</evidence>
<name>A9CFR6_AGRFC</name>
<proteinExistence type="predicted"/>
<accession>A9CFR6</accession>
<dbReference type="OrthoDB" id="8456253at2"/>
<keyword evidence="1" id="KW-0812">Transmembrane</keyword>
<dbReference type="KEGG" id="atu:Atu3844"/>
<dbReference type="EnsemblBacteria" id="AAK89567">
    <property type="protein sequence ID" value="AAK89567"/>
    <property type="gene ID" value="Atu3844"/>
</dbReference>
<reference evidence="2 3" key="2">
    <citation type="journal article" date="2001" name="Science">
        <title>Genome sequence of the plant pathogen and biotechnology agent Agrobacterium tumefaciens C58.</title>
        <authorList>
            <person name="Goodner B."/>
            <person name="Hinkle G."/>
            <person name="Gattung S."/>
            <person name="Miller N."/>
            <person name="Blanchard M."/>
            <person name="Qurollo B."/>
            <person name="Goldman B.S."/>
            <person name="Cao Y."/>
            <person name="Askenazi M."/>
            <person name="Halling C."/>
            <person name="Mullin L."/>
            <person name="Houmiel K."/>
            <person name="Gordon J."/>
            <person name="Vaudin M."/>
            <person name="Iartchouk O."/>
            <person name="Epp A."/>
            <person name="Liu F."/>
            <person name="Wollam C."/>
            <person name="Allinger M."/>
            <person name="Doughty D."/>
            <person name="Scott C."/>
            <person name="Lappas C."/>
            <person name="Markelz B."/>
            <person name="Flanagan C."/>
            <person name="Crowell C."/>
            <person name="Gurson J."/>
            <person name="Lomo C."/>
            <person name="Sear C."/>
            <person name="Strub G."/>
            <person name="Cielo C."/>
            <person name="Slater S."/>
        </authorList>
    </citation>
    <scope>NUCLEOTIDE SEQUENCE [LARGE SCALE GENOMIC DNA]</scope>
    <source>
        <strain evidence="3">C58 / ATCC 33970</strain>
    </source>
</reference>
<dbReference type="PIR" id="AH3029">
    <property type="entry name" value="AH3029"/>
</dbReference>
<dbReference type="HOGENOM" id="CLU_1567388_0_0_5"/>
<reference evidence="2 3" key="1">
    <citation type="journal article" date="2001" name="Science">
        <title>The genome of the natural genetic engineer Agrobacterium tumefaciens C58.</title>
        <authorList>
            <person name="Wood D.W."/>
            <person name="Setubal J.C."/>
            <person name="Kaul R."/>
            <person name="Monks D.E."/>
            <person name="Kitajima J.P."/>
            <person name="Okura V.K."/>
            <person name="Zhou Y."/>
            <person name="Chen L."/>
            <person name="Wood G.E."/>
            <person name="Almeida N.F.Jr."/>
            <person name="Woo L."/>
            <person name="Chen Y."/>
            <person name="Paulsen I.T."/>
            <person name="Eisen J.A."/>
            <person name="Karp P.D."/>
            <person name="Bovee D.Sr."/>
            <person name="Chapman P."/>
            <person name="Clendenning J."/>
            <person name="Deatherage G."/>
            <person name="Gillet W."/>
            <person name="Grant C."/>
            <person name="Kutyavin T."/>
            <person name="Levy R."/>
            <person name="Li M.J."/>
            <person name="McClelland E."/>
            <person name="Palmieri A."/>
            <person name="Raymond C."/>
            <person name="Rouse G."/>
            <person name="Saenphimmachak C."/>
            <person name="Wu Z."/>
            <person name="Romero P."/>
            <person name="Gordon D."/>
            <person name="Zhang S."/>
            <person name="Yoo H."/>
            <person name="Tao Y."/>
            <person name="Biddle P."/>
            <person name="Jung M."/>
            <person name="Krespan W."/>
            <person name="Perry M."/>
            <person name="Gordon-Kamm B."/>
            <person name="Liao L."/>
            <person name="Kim S."/>
            <person name="Hendrick C."/>
            <person name="Zhao Z.Y."/>
            <person name="Dolan M."/>
            <person name="Chumley F."/>
            <person name="Tingey S.V."/>
            <person name="Tomb J.F."/>
            <person name="Gordon M.P."/>
            <person name="Olson M.V."/>
            <person name="Nester E.W."/>
        </authorList>
    </citation>
    <scope>NUCLEOTIDE SEQUENCE [LARGE SCALE GENOMIC DNA]</scope>
    <source>
        <strain evidence="3">C58 / ATCC 33970</strain>
    </source>
</reference>
<dbReference type="eggNOG" id="ENOG503127U">
    <property type="taxonomic scope" value="Bacteria"/>
</dbReference>
<keyword evidence="1" id="KW-0472">Membrane</keyword>
<dbReference type="RefSeq" id="WP_010973368.1">
    <property type="nucleotide sequence ID" value="NC_003063.2"/>
</dbReference>
<dbReference type="BioCyc" id="AGRO:ATU3844-MONOMER"/>
<protein>
    <recommendedName>
        <fullName evidence="4">Methyl-accepting chemotaxis protein</fullName>
    </recommendedName>
</protein>
<evidence type="ECO:0000256" key="1">
    <source>
        <dbReference type="SAM" id="Phobius"/>
    </source>
</evidence>
<dbReference type="EMBL" id="AE007870">
    <property type="protein sequence ID" value="AAK89567.1"/>
    <property type="molecule type" value="Genomic_DNA"/>
</dbReference>
<feature type="transmembrane region" description="Helical" evidence="1">
    <location>
        <begin position="12"/>
        <end position="35"/>
    </location>
</feature>
<dbReference type="PIR" id="E98255">
    <property type="entry name" value="E98255"/>
</dbReference>